<dbReference type="InterPro" id="IPR006189">
    <property type="entry name" value="CHASE_dom"/>
</dbReference>
<proteinExistence type="predicted"/>
<dbReference type="SUPFAM" id="SSF55073">
    <property type="entry name" value="Nucleotide cyclase"/>
    <property type="match status" value="1"/>
</dbReference>
<evidence type="ECO:0000259" key="8">
    <source>
        <dbReference type="PROSITE" id="PS50887"/>
    </source>
</evidence>
<dbReference type="AlphaFoldDB" id="A0AAX2LLP2"/>
<evidence type="ECO:0000256" key="6">
    <source>
        <dbReference type="SAM" id="Phobius"/>
    </source>
</evidence>
<dbReference type="PROSITE" id="PS50887">
    <property type="entry name" value="GGDEF"/>
    <property type="match status" value="1"/>
</dbReference>
<evidence type="ECO:0000313" key="10">
    <source>
        <dbReference type="Proteomes" id="UP000254626"/>
    </source>
</evidence>
<comment type="caution">
    <text evidence="9">The sequence shown here is derived from an EMBL/GenBank/DDBJ whole genome shotgun (WGS) entry which is preliminary data.</text>
</comment>
<dbReference type="SMART" id="SM00267">
    <property type="entry name" value="GGDEF"/>
    <property type="match status" value="1"/>
</dbReference>
<dbReference type="PANTHER" id="PTHR46663:SF2">
    <property type="entry name" value="GGDEF DOMAIN-CONTAINING PROTEIN"/>
    <property type="match status" value="1"/>
</dbReference>
<dbReference type="Pfam" id="PF17159">
    <property type="entry name" value="MASE3"/>
    <property type="match status" value="1"/>
</dbReference>
<dbReference type="FunFam" id="3.30.70.270:FF:000001">
    <property type="entry name" value="Diguanylate cyclase domain protein"/>
    <property type="match status" value="1"/>
</dbReference>
<reference evidence="9 10" key="1">
    <citation type="submission" date="2018-06" db="EMBL/GenBank/DDBJ databases">
        <authorList>
            <consortium name="Pathogen Informatics"/>
            <person name="Doyle S."/>
        </authorList>
    </citation>
    <scope>NUCLEOTIDE SEQUENCE [LARGE SCALE GENOMIC DNA]</scope>
    <source>
        <strain evidence="9 10">NCTC11327</strain>
    </source>
</reference>
<keyword evidence="9" id="KW-0548">Nucleotidyltransferase</keyword>
<keyword evidence="5 6" id="KW-0472">Membrane</keyword>
<dbReference type="PROSITE" id="PS50839">
    <property type="entry name" value="CHASE"/>
    <property type="match status" value="1"/>
</dbReference>
<evidence type="ECO:0000256" key="5">
    <source>
        <dbReference type="ARBA" id="ARBA00023136"/>
    </source>
</evidence>
<feature type="transmembrane region" description="Helical" evidence="6">
    <location>
        <begin position="140"/>
        <end position="161"/>
    </location>
</feature>
<dbReference type="GO" id="GO:0007165">
    <property type="term" value="P:signal transduction"/>
    <property type="evidence" value="ECO:0007669"/>
    <property type="project" value="UniProtKB-ARBA"/>
</dbReference>
<keyword evidence="3 6" id="KW-0812">Transmembrane</keyword>
<dbReference type="Gene3D" id="3.30.450.350">
    <property type="entry name" value="CHASE domain"/>
    <property type="match status" value="1"/>
</dbReference>
<feature type="domain" description="GGDEF" evidence="8">
    <location>
        <begin position="607"/>
        <end position="736"/>
    </location>
</feature>
<dbReference type="GO" id="GO:0016020">
    <property type="term" value="C:membrane"/>
    <property type="evidence" value="ECO:0007669"/>
    <property type="project" value="UniProtKB-SubCell"/>
</dbReference>
<keyword evidence="4 6" id="KW-1133">Transmembrane helix</keyword>
<keyword evidence="9" id="KW-0808">Transferase</keyword>
<dbReference type="InterPro" id="IPR029787">
    <property type="entry name" value="Nucleotide_cyclase"/>
</dbReference>
<evidence type="ECO:0000256" key="1">
    <source>
        <dbReference type="ARBA" id="ARBA00001946"/>
    </source>
</evidence>
<feature type="transmembrane region" description="Helical" evidence="6">
    <location>
        <begin position="37"/>
        <end position="58"/>
    </location>
</feature>
<dbReference type="EMBL" id="UHIP01000001">
    <property type="protein sequence ID" value="SUP22317.1"/>
    <property type="molecule type" value="Genomic_DNA"/>
</dbReference>
<dbReference type="PANTHER" id="PTHR46663">
    <property type="entry name" value="DIGUANYLATE CYCLASE DGCT-RELATED"/>
    <property type="match status" value="1"/>
</dbReference>
<evidence type="ECO:0000256" key="4">
    <source>
        <dbReference type="ARBA" id="ARBA00022989"/>
    </source>
</evidence>
<feature type="transmembrane region" description="Helical" evidence="6">
    <location>
        <begin position="203"/>
        <end position="222"/>
    </location>
</feature>
<feature type="transmembrane region" description="Helical" evidence="6">
    <location>
        <begin position="12"/>
        <end position="31"/>
    </location>
</feature>
<feature type="transmembrane region" description="Helical" evidence="6">
    <location>
        <begin position="108"/>
        <end position="128"/>
    </location>
</feature>
<dbReference type="InterPro" id="IPR052163">
    <property type="entry name" value="DGC-Regulatory_Protein"/>
</dbReference>
<evidence type="ECO:0000313" key="9">
    <source>
        <dbReference type="EMBL" id="SUP22317.1"/>
    </source>
</evidence>
<name>A0AAX2LLP2_VIBFL</name>
<dbReference type="EC" id="2.7.7.65" evidence="9"/>
<accession>A0AAX2LLP2</accession>
<evidence type="ECO:0000256" key="2">
    <source>
        <dbReference type="ARBA" id="ARBA00004370"/>
    </source>
</evidence>
<feature type="domain" description="CHASE" evidence="7">
    <location>
        <begin position="360"/>
        <end position="457"/>
    </location>
</feature>
<dbReference type="CDD" id="cd01949">
    <property type="entry name" value="GGDEF"/>
    <property type="match status" value="1"/>
</dbReference>
<feature type="transmembrane region" description="Helical" evidence="6">
    <location>
        <begin position="173"/>
        <end position="191"/>
    </location>
</feature>
<feature type="transmembrane region" description="Helical" evidence="6">
    <location>
        <begin position="522"/>
        <end position="542"/>
    </location>
</feature>
<feature type="transmembrane region" description="Helical" evidence="6">
    <location>
        <begin position="70"/>
        <end position="88"/>
    </location>
</feature>
<dbReference type="Proteomes" id="UP000254626">
    <property type="component" value="Unassembled WGS sequence"/>
</dbReference>
<dbReference type="NCBIfam" id="TIGR00254">
    <property type="entry name" value="GGDEF"/>
    <property type="match status" value="1"/>
</dbReference>
<organism evidence="9 10">
    <name type="scientific">Vibrio fluvialis</name>
    <dbReference type="NCBI Taxonomy" id="676"/>
    <lineage>
        <taxon>Bacteria</taxon>
        <taxon>Pseudomonadati</taxon>
        <taxon>Pseudomonadota</taxon>
        <taxon>Gammaproteobacteria</taxon>
        <taxon>Vibrionales</taxon>
        <taxon>Vibrionaceae</taxon>
        <taxon>Vibrio</taxon>
    </lineage>
</organism>
<dbReference type="SMART" id="SM01079">
    <property type="entry name" value="CHASE"/>
    <property type="match status" value="1"/>
</dbReference>
<dbReference type="Gene3D" id="3.30.70.270">
    <property type="match status" value="1"/>
</dbReference>
<dbReference type="InterPro" id="IPR000160">
    <property type="entry name" value="GGDEF_dom"/>
</dbReference>
<gene>
    <name evidence="9" type="primary">adrA_2</name>
    <name evidence="9" type="ORF">NCTC11327_01003</name>
</gene>
<evidence type="ECO:0000256" key="3">
    <source>
        <dbReference type="ARBA" id="ARBA00022692"/>
    </source>
</evidence>
<dbReference type="InterPro" id="IPR033425">
    <property type="entry name" value="MASE3"/>
</dbReference>
<dbReference type="InterPro" id="IPR043128">
    <property type="entry name" value="Rev_trsase/Diguanyl_cyclase"/>
</dbReference>
<dbReference type="Pfam" id="PF00990">
    <property type="entry name" value="GGDEF"/>
    <property type="match status" value="1"/>
</dbReference>
<comment type="subcellular location">
    <subcellularLocation>
        <location evidence="2">Membrane</location>
    </subcellularLocation>
</comment>
<comment type="cofactor">
    <cofactor evidence="1">
        <name>Mg(2+)</name>
        <dbReference type="ChEBI" id="CHEBI:18420"/>
    </cofactor>
</comment>
<sequence>MESMPFTDKSSFVRTTQSLILALVLGLLWMLSRRDFVTFHAVIELSTVFVSGLIALAGYKASAKSDARPLALLSSLYLCVAFVDLAHMMSYKGSLFAEGLGANPPTQFWVLARLVEAVGLAVVFICPFQCRYVQHYIKALVLVTLAGVCAIYPLEIFPQAFIEGQGLTPFKIYSEYAVISFVLLAAIGVWWRRESYPASQMKYLLISFALTMLAEFCFTQYASVYGDANAAGHLIRLASNYFLYRGIIADKNVARNTLYHANPLHLTIVVLACIIWLTIAISLRYIEHEGKQRDDLYLYKQRLQGLAITLDATLESKLRLTDSLEAFVMSRPNFTDEEFTTFANRVLEKTPYITSLQLAPKGIVTYVTDVDRNQKALGHNLLQDPKRKASVLKAISGRRTIVDGPLTLLQGGQALIARAPIYLPSEKGGPRNTFWGFSTVLIDMEALLKSAIITEFSKEFSLSVRAINPVGDVNTLVLGDIDTDANPVLQTEIQLSNSRWVLSMAGRKDAYSNHTSFILSSWYWIYLLLSTGVIAIGLYRILSHKLYVRKAVKAATQHLQQEVERRQEVAELERRLATQDDLTGMTNRRHFYELAHNHFDTAVAHQQPFTLYFMDLDGFKAINDTHGHAVGDQVLKVVAQRLKSTVRSSDIMARFGGDEFVAILPDTDDEHFHKSQQIIDAIGQPIVIHGQSLRIGISIGAAVYPKHGSSVESLLVEADNALYQAKRRGKNCLVVA</sequence>
<dbReference type="GO" id="GO:0052621">
    <property type="term" value="F:diguanylate cyclase activity"/>
    <property type="evidence" value="ECO:0007669"/>
    <property type="project" value="UniProtKB-EC"/>
</dbReference>
<protein>
    <submittedName>
        <fullName evidence="9">Signaling protein with a sensor domain, CHASE, GGDEF and EAL domains</fullName>
        <ecNumber evidence="9">2.7.7.65</ecNumber>
    </submittedName>
</protein>
<dbReference type="InterPro" id="IPR042240">
    <property type="entry name" value="CHASE_sf"/>
</dbReference>
<feature type="transmembrane region" description="Helical" evidence="6">
    <location>
        <begin position="264"/>
        <end position="286"/>
    </location>
</feature>
<evidence type="ECO:0000259" key="7">
    <source>
        <dbReference type="PROSITE" id="PS50839"/>
    </source>
</evidence>
<dbReference type="Pfam" id="PF03924">
    <property type="entry name" value="CHASE"/>
    <property type="match status" value="1"/>
</dbReference>